<accession>A0AAV3NQE7</accession>
<sequence>MDSNFNPLFSLLPQDILNKILSLLNNDSKAFRTVCKAFNNVDLVNRTHLKVLRPEFLPGLLTKFTKIQSLDVSACAHFNNSTVSILLSYNMNWVLRLKSINLSRSPGLTYIGLEMLVRECLVLENVDVSYCVDFGDREAAALSFCCRLKELKIDRCLGVSDVGLAKIAVGCKNLESVSLKWCFEITDLGIDLLCNKCLDLKNLDISYMKVTNEALRSIANVQRLELLAMVACRRVDDGGMHYIGNGCPSLRVLDVSRCDKLSSFSLEALIKGHHGLLQLHASYFSIELPVFLLHVDSFSCLTVIRVDGARVTDYILEFIGDNFTNLIDISLGKCEGVTDSGIIKLVSSCMNLKVVNLTCCKLLTDSAIKAIADSCRRILCLKLECCNLLTERSLDHLGSNCLLLEELDLTDCSGVNDIGLGYLSKCSELLNLKLGLCGNISDKGVSYISSNCSKILELDLYKCSGIGDSGLAAISSGCKKIKKLNLSYCTLVTDRGIGCLGRLGELSDLEMRGLSKVSGPGLIVLAAGCKRLAELDLKHCEHVHDCGFWGLAQTRNLQQINLSCCRISDVGLCLLMSNLTRLQDAKLVNLVNVSAEGLELALRASCFRLKKLKLHASVRHRLSYEIVSTLRATGCKIRWD</sequence>
<dbReference type="EMBL" id="BAABME010015519">
    <property type="protein sequence ID" value="GAA0141599.1"/>
    <property type="molecule type" value="Genomic_DNA"/>
</dbReference>
<dbReference type="SUPFAM" id="SSF52047">
    <property type="entry name" value="RNI-like"/>
    <property type="match status" value="2"/>
</dbReference>
<dbReference type="InterPro" id="IPR006553">
    <property type="entry name" value="Leu-rich_rpt_Cys-con_subtyp"/>
</dbReference>
<evidence type="ECO:0000313" key="3">
    <source>
        <dbReference type="Proteomes" id="UP001454036"/>
    </source>
</evidence>
<feature type="domain" description="F-box/LRR-repeat protein 15-like leucin rich repeat" evidence="1">
    <location>
        <begin position="310"/>
        <end position="473"/>
    </location>
</feature>
<dbReference type="Pfam" id="PF25372">
    <property type="entry name" value="DUF7885"/>
    <property type="match status" value="2"/>
</dbReference>
<dbReference type="FunFam" id="3.80.10.10:FF:000276">
    <property type="entry name" value="F-box/LRR-repeat protein 3"/>
    <property type="match status" value="1"/>
</dbReference>
<dbReference type="SMART" id="SM00367">
    <property type="entry name" value="LRR_CC"/>
    <property type="match status" value="16"/>
</dbReference>
<organism evidence="2 3">
    <name type="scientific">Lithospermum erythrorhizon</name>
    <name type="common">Purple gromwell</name>
    <name type="synonym">Lithospermum officinale var. erythrorhizon</name>
    <dbReference type="NCBI Taxonomy" id="34254"/>
    <lineage>
        <taxon>Eukaryota</taxon>
        <taxon>Viridiplantae</taxon>
        <taxon>Streptophyta</taxon>
        <taxon>Embryophyta</taxon>
        <taxon>Tracheophyta</taxon>
        <taxon>Spermatophyta</taxon>
        <taxon>Magnoliopsida</taxon>
        <taxon>eudicotyledons</taxon>
        <taxon>Gunneridae</taxon>
        <taxon>Pentapetalae</taxon>
        <taxon>asterids</taxon>
        <taxon>lamiids</taxon>
        <taxon>Boraginales</taxon>
        <taxon>Boraginaceae</taxon>
        <taxon>Boraginoideae</taxon>
        <taxon>Lithospermeae</taxon>
        <taxon>Lithospermum</taxon>
    </lineage>
</organism>
<dbReference type="GO" id="GO:0031146">
    <property type="term" value="P:SCF-dependent proteasomal ubiquitin-dependent protein catabolic process"/>
    <property type="evidence" value="ECO:0007669"/>
    <property type="project" value="TreeGrafter"/>
</dbReference>
<dbReference type="PANTHER" id="PTHR13318">
    <property type="entry name" value="PARTNER OF PAIRED, ISOFORM B-RELATED"/>
    <property type="match status" value="1"/>
</dbReference>
<gene>
    <name evidence="2" type="ORF">LIER_35418</name>
</gene>
<dbReference type="GO" id="GO:0019005">
    <property type="term" value="C:SCF ubiquitin ligase complex"/>
    <property type="evidence" value="ECO:0007669"/>
    <property type="project" value="TreeGrafter"/>
</dbReference>
<name>A0AAV3NQE7_LITER</name>
<dbReference type="Gene3D" id="3.80.10.10">
    <property type="entry name" value="Ribonuclease Inhibitor"/>
    <property type="match status" value="4"/>
</dbReference>
<reference evidence="2 3" key="1">
    <citation type="submission" date="2024-01" db="EMBL/GenBank/DDBJ databases">
        <title>The complete chloroplast genome sequence of Lithospermum erythrorhizon: insights into the phylogenetic relationship among Boraginaceae species and the maternal lineages of purple gromwells.</title>
        <authorList>
            <person name="Okada T."/>
            <person name="Watanabe K."/>
        </authorList>
    </citation>
    <scope>NUCLEOTIDE SEQUENCE [LARGE SCALE GENOMIC DNA]</scope>
</reference>
<feature type="domain" description="F-box/LRR-repeat protein 15-like leucin rich repeat" evidence="1">
    <location>
        <begin position="117"/>
        <end position="269"/>
    </location>
</feature>
<dbReference type="InterPro" id="IPR032675">
    <property type="entry name" value="LRR_dom_sf"/>
</dbReference>
<keyword evidence="3" id="KW-1185">Reference proteome</keyword>
<dbReference type="AlphaFoldDB" id="A0AAV3NQE7"/>
<comment type="caution">
    <text evidence="2">The sequence shown here is derived from an EMBL/GenBank/DDBJ whole genome shotgun (WGS) entry which is preliminary data.</text>
</comment>
<evidence type="ECO:0000259" key="1">
    <source>
        <dbReference type="Pfam" id="PF25372"/>
    </source>
</evidence>
<proteinExistence type="predicted"/>
<protein>
    <recommendedName>
        <fullName evidence="1">F-box/LRR-repeat protein 15-like leucin rich repeat domain-containing protein</fullName>
    </recommendedName>
</protein>
<dbReference type="InterPro" id="IPR057207">
    <property type="entry name" value="FBXL15_LRR"/>
</dbReference>
<dbReference type="Proteomes" id="UP001454036">
    <property type="component" value="Unassembled WGS sequence"/>
</dbReference>
<dbReference type="InterPro" id="IPR001611">
    <property type="entry name" value="Leu-rich_rpt"/>
</dbReference>
<dbReference type="Pfam" id="PF13516">
    <property type="entry name" value="LRR_6"/>
    <property type="match status" value="2"/>
</dbReference>
<evidence type="ECO:0000313" key="2">
    <source>
        <dbReference type="EMBL" id="GAA0141599.1"/>
    </source>
</evidence>